<feature type="domain" description="Anti-sigma K factor RskA C-terminal" evidence="12">
    <location>
        <begin position="90"/>
        <end position="228"/>
    </location>
</feature>
<dbReference type="PANTHER" id="PTHR37461:SF1">
    <property type="entry name" value="ANTI-SIGMA-K FACTOR RSKA"/>
    <property type="match status" value="1"/>
</dbReference>
<name>A0ABR9RU29_9ACTN</name>
<keyword evidence="15" id="KW-1185">Reference proteome</keyword>
<dbReference type="Gene3D" id="1.10.10.1320">
    <property type="entry name" value="Anti-sigma factor, zinc-finger domain"/>
    <property type="match status" value="1"/>
</dbReference>
<keyword evidence="6" id="KW-0805">Transcription regulation</keyword>
<evidence type="ECO:0000256" key="9">
    <source>
        <dbReference type="ARBA" id="ARBA00029829"/>
    </source>
</evidence>
<reference evidence="14 15" key="1">
    <citation type="submission" date="2020-10" db="EMBL/GenBank/DDBJ databases">
        <title>Nocardioides sp. isolated from sludge.</title>
        <authorList>
            <person name="Zhang X."/>
        </authorList>
    </citation>
    <scope>NUCLEOTIDE SEQUENCE [LARGE SCALE GENOMIC DNA]</scope>
    <source>
        <strain evidence="14 15">Y6</strain>
    </source>
</reference>
<dbReference type="Pfam" id="PF10099">
    <property type="entry name" value="RskA_C"/>
    <property type="match status" value="1"/>
</dbReference>
<evidence type="ECO:0000256" key="1">
    <source>
        <dbReference type="ARBA" id="ARBA00004167"/>
    </source>
</evidence>
<keyword evidence="8" id="KW-0804">Transcription</keyword>
<evidence type="ECO:0000256" key="4">
    <source>
        <dbReference type="ARBA" id="ARBA00022692"/>
    </source>
</evidence>
<dbReference type="InterPro" id="IPR041916">
    <property type="entry name" value="Anti_sigma_zinc_sf"/>
</dbReference>
<keyword evidence="3" id="KW-1003">Cell membrane</keyword>
<feature type="transmembrane region" description="Helical" evidence="11">
    <location>
        <begin position="88"/>
        <end position="110"/>
    </location>
</feature>
<evidence type="ECO:0000256" key="6">
    <source>
        <dbReference type="ARBA" id="ARBA00023015"/>
    </source>
</evidence>
<keyword evidence="7 11" id="KW-0472">Membrane</keyword>
<dbReference type="EMBL" id="JADCSA010000006">
    <property type="protein sequence ID" value="MBE7324645.1"/>
    <property type="molecule type" value="Genomic_DNA"/>
</dbReference>
<evidence type="ECO:0000256" key="8">
    <source>
        <dbReference type="ARBA" id="ARBA00023163"/>
    </source>
</evidence>
<evidence type="ECO:0000256" key="10">
    <source>
        <dbReference type="ARBA" id="ARBA00030803"/>
    </source>
</evidence>
<proteinExistence type="predicted"/>
<evidence type="ECO:0000256" key="3">
    <source>
        <dbReference type="ARBA" id="ARBA00022475"/>
    </source>
</evidence>
<evidence type="ECO:0000256" key="11">
    <source>
        <dbReference type="SAM" id="Phobius"/>
    </source>
</evidence>
<organism evidence="14 15">
    <name type="scientific">Nocardioides malaquae</name>
    <dbReference type="NCBI Taxonomy" id="2773426"/>
    <lineage>
        <taxon>Bacteria</taxon>
        <taxon>Bacillati</taxon>
        <taxon>Actinomycetota</taxon>
        <taxon>Actinomycetes</taxon>
        <taxon>Propionibacteriales</taxon>
        <taxon>Nocardioidaceae</taxon>
        <taxon>Nocardioides</taxon>
    </lineage>
</organism>
<evidence type="ECO:0000256" key="5">
    <source>
        <dbReference type="ARBA" id="ARBA00022989"/>
    </source>
</evidence>
<protein>
    <recommendedName>
        <fullName evidence="10">Regulator of SigK</fullName>
    </recommendedName>
    <alternativeName>
        <fullName evidence="9">Sigma-K anti-sigma factor RskA</fullName>
    </alternativeName>
</protein>
<dbReference type="PANTHER" id="PTHR37461">
    <property type="entry name" value="ANTI-SIGMA-K FACTOR RSKA"/>
    <property type="match status" value="1"/>
</dbReference>
<keyword evidence="5 11" id="KW-1133">Transmembrane helix</keyword>
<dbReference type="Pfam" id="PF22618">
    <property type="entry name" value="RskA_N"/>
    <property type="match status" value="1"/>
</dbReference>
<dbReference type="InterPro" id="IPR051474">
    <property type="entry name" value="Anti-sigma-K/W_factor"/>
</dbReference>
<dbReference type="Proteomes" id="UP000756387">
    <property type="component" value="Unassembled WGS sequence"/>
</dbReference>
<evidence type="ECO:0000256" key="7">
    <source>
        <dbReference type="ARBA" id="ARBA00023136"/>
    </source>
</evidence>
<sequence>MSDFHLLTGVYALDAVDDAEREHFERHLADCEECAEEVDSLREAAALLTELTAVTAPPALTDDVRSAVAQVRPLPPVVRRRVLPRQRAGLLAAAAAVVVAGAGVAVWSSLGDGPDSTTHTPTVAERVLAADDAQREVVDLGEAGRATVVRSVSQDRAVLLTEDMVAPPRGKVYQVWFATPQDDMVPAGVMARTPDQTLVLDGSARDATGVGITVEPIGGSKAPTSDPIVLFDLAES</sequence>
<dbReference type="RefSeq" id="WP_193637966.1">
    <property type="nucleotide sequence ID" value="NZ_JADCSA010000006.1"/>
</dbReference>
<dbReference type="InterPro" id="IPR018764">
    <property type="entry name" value="RskA_C"/>
</dbReference>
<comment type="subcellular location">
    <subcellularLocation>
        <location evidence="2">Cell membrane</location>
    </subcellularLocation>
    <subcellularLocation>
        <location evidence="1">Membrane</location>
        <topology evidence="1">Single-pass membrane protein</topology>
    </subcellularLocation>
</comment>
<evidence type="ECO:0000259" key="12">
    <source>
        <dbReference type="Pfam" id="PF10099"/>
    </source>
</evidence>
<evidence type="ECO:0000256" key="2">
    <source>
        <dbReference type="ARBA" id="ARBA00004236"/>
    </source>
</evidence>
<dbReference type="InterPro" id="IPR053877">
    <property type="entry name" value="RskA_N"/>
</dbReference>
<evidence type="ECO:0000313" key="14">
    <source>
        <dbReference type="EMBL" id="MBE7324645.1"/>
    </source>
</evidence>
<evidence type="ECO:0000313" key="15">
    <source>
        <dbReference type="Proteomes" id="UP000756387"/>
    </source>
</evidence>
<gene>
    <name evidence="14" type="ORF">IEQ44_08265</name>
</gene>
<accession>A0ABR9RU29</accession>
<feature type="domain" description="Anti-sigma-K factor RskA N-terminal" evidence="13">
    <location>
        <begin position="7"/>
        <end position="46"/>
    </location>
</feature>
<keyword evidence="4 11" id="KW-0812">Transmembrane</keyword>
<comment type="caution">
    <text evidence="14">The sequence shown here is derived from an EMBL/GenBank/DDBJ whole genome shotgun (WGS) entry which is preliminary data.</text>
</comment>
<evidence type="ECO:0000259" key="13">
    <source>
        <dbReference type="Pfam" id="PF22618"/>
    </source>
</evidence>